<dbReference type="SFLD" id="SFLDS00029">
    <property type="entry name" value="Radical_SAM"/>
    <property type="match status" value="1"/>
</dbReference>
<dbReference type="GO" id="GO:0046872">
    <property type="term" value="F:metal ion binding"/>
    <property type="evidence" value="ECO:0007669"/>
    <property type="project" value="UniProtKB-KW"/>
</dbReference>
<dbReference type="PANTHER" id="PTHR30352:SF5">
    <property type="entry name" value="PYRUVATE FORMATE-LYASE 1-ACTIVATING ENZYME"/>
    <property type="match status" value="1"/>
</dbReference>
<dbReference type="Proteomes" id="UP001056649">
    <property type="component" value="Chromosome"/>
</dbReference>
<dbReference type="NCBIfam" id="TIGR04038">
    <property type="entry name" value="tatD_link_rSAM"/>
    <property type="match status" value="1"/>
</dbReference>
<dbReference type="CDD" id="cd01335">
    <property type="entry name" value="Radical_SAM"/>
    <property type="match status" value="1"/>
</dbReference>
<organism evidence="9 10">
    <name type="scientific">Candidatus Endoriftia persephonae</name>
    <dbReference type="NCBI Taxonomy" id="393765"/>
    <lineage>
        <taxon>Bacteria</taxon>
        <taxon>Pseudomonadati</taxon>
        <taxon>Pseudomonadota</taxon>
        <taxon>Gammaproteobacteria</taxon>
        <taxon>Chromatiales</taxon>
        <taxon>Sedimenticolaceae</taxon>
        <taxon>Candidatus Endoriftia</taxon>
    </lineage>
</organism>
<accession>A0A9J6ZV17</accession>
<evidence type="ECO:0000256" key="3">
    <source>
        <dbReference type="ARBA" id="ARBA00022526"/>
    </source>
</evidence>
<dbReference type="InterPro" id="IPR034457">
    <property type="entry name" value="Organic_radical-activating"/>
</dbReference>
<dbReference type="PROSITE" id="PS51918">
    <property type="entry name" value="RADICAL_SAM"/>
    <property type="match status" value="1"/>
</dbReference>
<evidence type="ECO:0000256" key="5">
    <source>
        <dbReference type="ARBA" id="ARBA00022723"/>
    </source>
</evidence>
<dbReference type="InterPro" id="IPR023821">
    <property type="entry name" value="rSAM_TatD-assoc"/>
</dbReference>
<dbReference type="InterPro" id="IPR007197">
    <property type="entry name" value="rSAM"/>
</dbReference>
<dbReference type="Pfam" id="PF04055">
    <property type="entry name" value="Radical_SAM"/>
    <property type="match status" value="1"/>
</dbReference>
<dbReference type="KEGG" id="eps:L0Y14_10290"/>
<dbReference type="Gene3D" id="3.20.20.70">
    <property type="entry name" value="Aldolase class I"/>
    <property type="match status" value="1"/>
</dbReference>
<evidence type="ECO:0000256" key="1">
    <source>
        <dbReference type="ARBA" id="ARBA00001966"/>
    </source>
</evidence>
<evidence type="ECO:0000259" key="8">
    <source>
        <dbReference type="PROSITE" id="PS51918"/>
    </source>
</evidence>
<dbReference type="GO" id="GO:0003824">
    <property type="term" value="F:catalytic activity"/>
    <property type="evidence" value="ECO:0007669"/>
    <property type="project" value="InterPro"/>
</dbReference>
<dbReference type="PANTHER" id="PTHR30352">
    <property type="entry name" value="PYRUVATE FORMATE-LYASE-ACTIVATING ENZYME"/>
    <property type="match status" value="1"/>
</dbReference>
<keyword evidence="4" id="KW-0949">S-adenosyl-L-methionine</keyword>
<evidence type="ECO:0000256" key="4">
    <source>
        <dbReference type="ARBA" id="ARBA00022691"/>
    </source>
</evidence>
<evidence type="ECO:0000256" key="7">
    <source>
        <dbReference type="ARBA" id="ARBA00023014"/>
    </source>
</evidence>
<evidence type="ECO:0000313" key="10">
    <source>
        <dbReference type="Proteomes" id="UP001056649"/>
    </source>
</evidence>
<evidence type="ECO:0000313" key="9">
    <source>
        <dbReference type="EMBL" id="USF86528.1"/>
    </source>
</evidence>
<keyword evidence="5" id="KW-0479">Metal-binding</keyword>
<protein>
    <submittedName>
        <fullName evidence="9">TatD family nuclease-associated radical SAM protein</fullName>
    </submittedName>
</protein>
<keyword evidence="3" id="KW-0119">Carbohydrate metabolism</keyword>
<dbReference type="GO" id="GO:0051539">
    <property type="term" value="F:4 iron, 4 sulfur cluster binding"/>
    <property type="evidence" value="ECO:0007669"/>
    <property type="project" value="UniProtKB-KW"/>
</dbReference>
<name>A0A9J6ZV17_9GAMM</name>
<keyword evidence="3" id="KW-0313">Glucose metabolism</keyword>
<feature type="domain" description="Radical SAM core" evidence="8">
    <location>
        <begin position="7"/>
        <end position="199"/>
    </location>
</feature>
<keyword evidence="7" id="KW-0411">Iron-sulfur</keyword>
<sequence>MPQQIAYQINNRLYLSITDRCTLECAFCPKTQGNMQVKGYDLTPDHRPEAEEIIAAIDDPKAYDEVVFCGFGEPTLRLNVLLKVARNIKSRGGRVRVNTDGLANLVHKNDTLPALSECVDAISVSMNGQNEEVYERHCRPNLPGSFEAMLKFIEDAKAHIPQVTATAVNGLEGLDIDACRKRAEALGVEFRQRELDRVG</sequence>
<comment type="cofactor">
    <cofactor evidence="1">
        <name>[4Fe-4S] cluster</name>
        <dbReference type="ChEBI" id="CHEBI:49883"/>
    </cofactor>
</comment>
<gene>
    <name evidence="9" type="ORF">L0Y14_10290</name>
</gene>
<evidence type="ECO:0000256" key="6">
    <source>
        <dbReference type="ARBA" id="ARBA00023004"/>
    </source>
</evidence>
<keyword evidence="2" id="KW-0004">4Fe-4S</keyword>
<dbReference type="SUPFAM" id="SSF102114">
    <property type="entry name" value="Radical SAM enzymes"/>
    <property type="match status" value="1"/>
</dbReference>
<dbReference type="InterPro" id="IPR013785">
    <property type="entry name" value="Aldolase_TIM"/>
</dbReference>
<evidence type="ECO:0000256" key="2">
    <source>
        <dbReference type="ARBA" id="ARBA00022485"/>
    </source>
</evidence>
<dbReference type="AlphaFoldDB" id="A0A9J6ZV17"/>
<dbReference type="InterPro" id="IPR058240">
    <property type="entry name" value="rSAM_sf"/>
</dbReference>
<dbReference type="EMBL" id="CP090569">
    <property type="protein sequence ID" value="USF86528.1"/>
    <property type="molecule type" value="Genomic_DNA"/>
</dbReference>
<keyword evidence="10" id="KW-1185">Reference proteome</keyword>
<dbReference type="GO" id="GO:0006006">
    <property type="term" value="P:glucose metabolic process"/>
    <property type="evidence" value="ECO:0007669"/>
    <property type="project" value="UniProtKB-KW"/>
</dbReference>
<keyword evidence="6" id="KW-0408">Iron</keyword>
<dbReference type="RefSeq" id="WP_005966183.1">
    <property type="nucleotide sequence ID" value="NZ_CP090569.1"/>
</dbReference>
<proteinExistence type="predicted"/>
<reference evidence="9" key="1">
    <citation type="journal article" date="2022" name="Mol. Ecol. Resour.">
        <title>The complete and closed genome of the facultative generalist Candidatus Endoriftia persephone from deep-sea hydrothermal vents.</title>
        <authorList>
            <person name="de Oliveira A.L."/>
            <person name="Srivastava A."/>
            <person name="Espada-Hinojosa S."/>
            <person name="Bright M."/>
        </authorList>
    </citation>
    <scope>NUCLEOTIDE SEQUENCE</scope>
    <source>
        <strain evidence="9">Tica-EPR-9o50.N</strain>
    </source>
</reference>
<dbReference type="SFLD" id="SFLDG01111">
    <property type="entry name" value="Uncharacterised_Radical_SAM_Su"/>
    <property type="match status" value="1"/>
</dbReference>